<dbReference type="Gene3D" id="4.10.1000.10">
    <property type="entry name" value="Zinc finger, CCCH-type"/>
    <property type="match status" value="1"/>
</dbReference>
<feature type="region of interest" description="Disordered" evidence="5">
    <location>
        <begin position="424"/>
        <end position="459"/>
    </location>
</feature>
<feature type="compositionally biased region" description="Polar residues" evidence="5">
    <location>
        <begin position="445"/>
        <end position="459"/>
    </location>
</feature>
<organism evidence="7 8">
    <name type="scientific">Aedes aegypti</name>
    <name type="common">Yellowfever mosquito</name>
    <name type="synonym">Culex aegypti</name>
    <dbReference type="NCBI Taxonomy" id="7159"/>
    <lineage>
        <taxon>Eukaryota</taxon>
        <taxon>Metazoa</taxon>
        <taxon>Ecdysozoa</taxon>
        <taxon>Arthropoda</taxon>
        <taxon>Hexapoda</taxon>
        <taxon>Insecta</taxon>
        <taxon>Pterygota</taxon>
        <taxon>Neoptera</taxon>
        <taxon>Endopterygota</taxon>
        <taxon>Diptera</taxon>
        <taxon>Nematocera</taxon>
        <taxon>Culicoidea</taxon>
        <taxon>Culicidae</taxon>
        <taxon>Culicinae</taxon>
        <taxon>Aedini</taxon>
        <taxon>Aedes</taxon>
        <taxon>Stegomyia</taxon>
    </lineage>
</organism>
<dbReference type="OrthoDB" id="411372at2759"/>
<dbReference type="InterPro" id="IPR045124">
    <property type="entry name" value="Su(sable)-like"/>
</dbReference>
<evidence type="ECO:0000256" key="3">
    <source>
        <dbReference type="ARBA" id="ARBA00022771"/>
    </source>
</evidence>
<dbReference type="GO" id="GO:0003723">
    <property type="term" value="F:RNA binding"/>
    <property type="evidence" value="ECO:0007669"/>
    <property type="project" value="InterPro"/>
</dbReference>
<dbReference type="GO" id="GO:0005634">
    <property type="term" value="C:nucleus"/>
    <property type="evidence" value="ECO:0007669"/>
    <property type="project" value="TreeGrafter"/>
</dbReference>
<feature type="region of interest" description="Disordered" evidence="5">
    <location>
        <begin position="324"/>
        <end position="349"/>
    </location>
</feature>
<dbReference type="PROSITE" id="PS50103">
    <property type="entry name" value="ZF_C3H1"/>
    <property type="match status" value="2"/>
</dbReference>
<keyword evidence="3" id="KW-0863">Zinc-finger</keyword>
<keyword evidence="2" id="KW-0677">Repeat</keyword>
<reference evidence="7 8" key="1">
    <citation type="submission" date="2017-06" db="EMBL/GenBank/DDBJ databases">
        <title>Aedes aegypti genome working group (AGWG) sequencing and assembly.</title>
        <authorList>
            <consortium name="Aedes aegypti Genome Working Group (AGWG)"/>
            <person name="Matthews B.J."/>
        </authorList>
    </citation>
    <scope>NUCLEOTIDE SEQUENCE [LARGE SCALE GENOMIC DNA]</scope>
    <source>
        <strain evidence="7 8">LVP_AGWG</strain>
    </source>
</reference>
<feature type="compositionally biased region" description="Basic and acidic residues" evidence="5">
    <location>
        <begin position="9"/>
        <end position="24"/>
    </location>
</feature>
<evidence type="ECO:0000313" key="7">
    <source>
        <dbReference type="EnsemblMetazoa" id="AAEL005286-PC"/>
    </source>
</evidence>
<evidence type="ECO:0000259" key="6">
    <source>
        <dbReference type="PROSITE" id="PS50103"/>
    </source>
</evidence>
<dbReference type="PANTHER" id="PTHR13119:SF12">
    <property type="entry name" value="PROTEIN SUPPRESSOR OF SABLE"/>
    <property type="match status" value="1"/>
</dbReference>
<accession>A0A6I8TB27</accession>
<gene>
    <name evidence="7" type="primary">5566255</name>
</gene>
<evidence type="ECO:0000313" key="8">
    <source>
        <dbReference type="Proteomes" id="UP000008820"/>
    </source>
</evidence>
<dbReference type="Proteomes" id="UP000008820">
    <property type="component" value="Chromosome 2"/>
</dbReference>
<dbReference type="GO" id="GO:0045892">
    <property type="term" value="P:negative regulation of DNA-templated transcription"/>
    <property type="evidence" value="ECO:0007669"/>
    <property type="project" value="InterPro"/>
</dbReference>
<dbReference type="EnsemblMetazoa" id="AAEL005286-RC">
    <property type="protein sequence ID" value="AAEL005286-PC"/>
    <property type="gene ID" value="AAEL005286"/>
</dbReference>
<reference evidence="7" key="2">
    <citation type="submission" date="2020-05" db="UniProtKB">
        <authorList>
            <consortium name="EnsemblMetazoa"/>
        </authorList>
    </citation>
    <scope>IDENTIFICATION</scope>
    <source>
        <strain evidence="7">LVP_AGWG</strain>
    </source>
</reference>
<dbReference type="AlphaFoldDB" id="A0A6I8TB27"/>
<feature type="region of interest" description="Disordered" evidence="5">
    <location>
        <begin position="536"/>
        <end position="563"/>
    </location>
</feature>
<dbReference type="SUPFAM" id="SSF90229">
    <property type="entry name" value="CCCH zinc finger"/>
    <property type="match status" value="2"/>
</dbReference>
<dbReference type="PANTHER" id="PTHR13119">
    <property type="entry name" value="ZINC FINGER CCCH DOMAIN-CONTAINING PROTEI"/>
    <property type="match status" value="1"/>
</dbReference>
<dbReference type="InterPro" id="IPR036855">
    <property type="entry name" value="Znf_CCCH_sf"/>
</dbReference>
<keyword evidence="4" id="KW-0862">Zinc</keyword>
<feature type="domain" description="C3H1-type" evidence="6">
    <location>
        <begin position="65"/>
        <end position="92"/>
    </location>
</feature>
<feature type="compositionally biased region" description="Basic and acidic residues" evidence="5">
    <location>
        <begin position="544"/>
        <end position="555"/>
    </location>
</feature>
<evidence type="ECO:0000256" key="2">
    <source>
        <dbReference type="ARBA" id="ARBA00022737"/>
    </source>
</evidence>
<keyword evidence="1" id="KW-0479">Metal-binding</keyword>
<protein>
    <recommendedName>
        <fullName evidence="6">C3H1-type domain-containing protein</fullName>
    </recommendedName>
</protein>
<evidence type="ECO:0000256" key="5">
    <source>
        <dbReference type="SAM" id="MobiDB-lite"/>
    </source>
</evidence>
<evidence type="ECO:0000256" key="1">
    <source>
        <dbReference type="ARBA" id="ARBA00022723"/>
    </source>
</evidence>
<dbReference type="InParanoid" id="A0A6I8TB27"/>
<keyword evidence="8" id="KW-1185">Reference proteome</keyword>
<name>A0A6I8TB27_AEDAE</name>
<feature type="domain" description="C3H1-type" evidence="6">
    <location>
        <begin position="93"/>
        <end position="116"/>
    </location>
</feature>
<dbReference type="InterPro" id="IPR000571">
    <property type="entry name" value="Znf_CCCH"/>
</dbReference>
<proteinExistence type="predicted"/>
<feature type="region of interest" description="Disordered" evidence="5">
    <location>
        <begin position="1"/>
        <end position="60"/>
    </location>
</feature>
<evidence type="ECO:0000256" key="4">
    <source>
        <dbReference type="ARBA" id="ARBA00022833"/>
    </source>
</evidence>
<dbReference type="GO" id="GO:0008270">
    <property type="term" value="F:zinc ion binding"/>
    <property type="evidence" value="ECO:0007669"/>
    <property type="project" value="UniProtKB-KW"/>
</dbReference>
<sequence length="563" mass="62637">MDNFPEQSVSERDMPPTPDEKPDDAPVESSTVMDVSDSDLSDTNPKSSSKRPLDDDDGYQAAETEPQKKLCRFYFLDRCTKADSCSFMHSEFPCKFYYFGYECKDGSNCKLRHGAALDDNMKDVLWDHVTTAPANLLQRFPCFPNILLKKNFDERHHELILMEQEGLLDENKPPVTKDISSPSSSTLLSEVIKTASQVKMSGGAFSELGELVDVLAPEQIAALVGVGVEKLEQLFGLGASALLELGFDFDTLIKIGNFKEERRRTSIYTSECNEEKPDPNELIDSALLGSEDLDGSLASAIGDQPALTDQELLSILNEDCANPSSAAEEDLSMQDREEPSEIGIGDNNLESNENLPACSIFRVENDECTLKAFRSDAGSECLQLMFYASVKEKENDRQSLDSIQRTVAQLKRIDSLLSEPKEQDVSWCSAESDTSGDYPKHDSSVSDSVNQSFGSDSDSQTCFRMPFKSIINRYTPAREIDASNGKYPIAQYKLIPIDIPRPSFDRIRRSFVTQPSNSSDPRIQIMFNVGPAEVRQTNNRSKVCHRDPRLKKPVETDPVPAAS</sequence>